<evidence type="ECO:0000256" key="2">
    <source>
        <dbReference type="SAM" id="SignalP"/>
    </source>
</evidence>
<name>A0A816EQD6_ADIRI</name>
<feature type="chain" id="PRO_5036229968" evidence="2">
    <location>
        <begin position="20"/>
        <end position="181"/>
    </location>
</feature>
<evidence type="ECO:0000313" key="3">
    <source>
        <dbReference type="EMBL" id="CAF1515332.1"/>
    </source>
</evidence>
<dbReference type="OrthoDB" id="10058080at2759"/>
<sequence>MSLKSSILIIFLQIVTVECLTTSCQKNRFIDYSQLIKTRCTIENCILSSNCTTRYECECKRDYVVRYNVTIEHEDDEDDQHDDEDEEAMSVHLGVISRSPNDKSHPTIFIGESYPCFYDERDITTVFWSRPNRRTYYILLTLSLILVFTIILVPIIYLLLIIKFTNSETKKDKKTNEKLVL</sequence>
<protein>
    <submittedName>
        <fullName evidence="4">Uncharacterized protein</fullName>
    </submittedName>
</protein>
<dbReference type="AlphaFoldDB" id="A0A816EQD6"/>
<proteinExistence type="predicted"/>
<dbReference type="EMBL" id="CAJNOJ010000726">
    <property type="protein sequence ID" value="CAF1515332.1"/>
    <property type="molecule type" value="Genomic_DNA"/>
</dbReference>
<keyword evidence="1" id="KW-0472">Membrane</keyword>
<keyword evidence="1" id="KW-1133">Transmembrane helix</keyword>
<evidence type="ECO:0000313" key="4">
    <source>
        <dbReference type="EMBL" id="CAF1652617.1"/>
    </source>
</evidence>
<accession>A0A816EQD6</accession>
<feature type="signal peptide" evidence="2">
    <location>
        <begin position="1"/>
        <end position="19"/>
    </location>
</feature>
<keyword evidence="5" id="KW-1185">Reference proteome</keyword>
<gene>
    <name evidence="3" type="ORF">EDS130_LOCUS43519</name>
    <name evidence="4" type="ORF">XAT740_LOCUS55286</name>
</gene>
<keyword evidence="1" id="KW-0812">Transmembrane</keyword>
<organism evidence="4 5">
    <name type="scientific">Adineta ricciae</name>
    <name type="common">Rotifer</name>
    <dbReference type="NCBI Taxonomy" id="249248"/>
    <lineage>
        <taxon>Eukaryota</taxon>
        <taxon>Metazoa</taxon>
        <taxon>Spiralia</taxon>
        <taxon>Gnathifera</taxon>
        <taxon>Rotifera</taxon>
        <taxon>Eurotatoria</taxon>
        <taxon>Bdelloidea</taxon>
        <taxon>Adinetida</taxon>
        <taxon>Adinetidae</taxon>
        <taxon>Adineta</taxon>
    </lineage>
</organism>
<evidence type="ECO:0000313" key="5">
    <source>
        <dbReference type="Proteomes" id="UP000663828"/>
    </source>
</evidence>
<reference evidence="4" key="1">
    <citation type="submission" date="2021-02" db="EMBL/GenBank/DDBJ databases">
        <authorList>
            <person name="Nowell W R."/>
        </authorList>
    </citation>
    <scope>NUCLEOTIDE SEQUENCE</scope>
</reference>
<keyword evidence="2" id="KW-0732">Signal</keyword>
<evidence type="ECO:0000256" key="1">
    <source>
        <dbReference type="SAM" id="Phobius"/>
    </source>
</evidence>
<dbReference type="Proteomes" id="UP000663852">
    <property type="component" value="Unassembled WGS sequence"/>
</dbReference>
<dbReference type="EMBL" id="CAJNOR010010287">
    <property type="protein sequence ID" value="CAF1652617.1"/>
    <property type="molecule type" value="Genomic_DNA"/>
</dbReference>
<feature type="transmembrane region" description="Helical" evidence="1">
    <location>
        <begin position="136"/>
        <end position="162"/>
    </location>
</feature>
<comment type="caution">
    <text evidence="4">The sequence shown here is derived from an EMBL/GenBank/DDBJ whole genome shotgun (WGS) entry which is preliminary data.</text>
</comment>
<dbReference type="Proteomes" id="UP000663828">
    <property type="component" value="Unassembled WGS sequence"/>
</dbReference>